<sequence length="266" mass="28917">MRMKFTIVLALCAFVAAASAAAAPKVVDENALIPQVPAVPKDEASRNILVNILVRQLIEYVRHVIRNGSVIFGIPPLDPLDLEELNLSIPAGLLNLDLELQRIAASGFGDFVVHRSDLSLRGLTFDLDISVPRLEISSEVYDLVGDILTAIPLYGTGNARFVIENFRLQARLILRQSEDGRSVLIDRIENAAFQLPNFQSQLTGVIGGGDDLDAIVNAITEEVIIGYVNRFQGAISKIASLAVIAVGNPLLDQLDTWRFIAPLIPS</sequence>
<dbReference type="InterPro" id="IPR010562">
    <property type="entry name" value="Haemolymph_juvenile_hormone-bd"/>
</dbReference>
<evidence type="ECO:0000313" key="3">
    <source>
        <dbReference type="RefSeq" id="XP_052753607.1"/>
    </source>
</evidence>
<reference evidence="3" key="1">
    <citation type="submission" date="2025-08" db="UniProtKB">
        <authorList>
            <consortium name="RefSeq"/>
        </authorList>
    </citation>
    <scope>IDENTIFICATION</scope>
    <source>
        <tissue evidence="3">Whole larvae</tissue>
    </source>
</reference>
<keyword evidence="1" id="KW-0732">Signal</keyword>
<dbReference type="PANTHER" id="PTHR11008">
    <property type="entry name" value="PROTEIN TAKEOUT-LIKE PROTEIN"/>
    <property type="match status" value="1"/>
</dbReference>
<accession>A0ABM3MQG5</accession>
<dbReference type="InterPro" id="IPR038606">
    <property type="entry name" value="To_sf"/>
</dbReference>
<dbReference type="Pfam" id="PF06585">
    <property type="entry name" value="JHBP"/>
    <property type="match status" value="1"/>
</dbReference>
<protein>
    <submittedName>
        <fullName evidence="3">Uncharacterized protein LOC113522683 isoform X1</fullName>
    </submittedName>
</protein>
<dbReference type="Proteomes" id="UP001652740">
    <property type="component" value="Unplaced"/>
</dbReference>
<dbReference type="RefSeq" id="XP_052753607.1">
    <property type="nucleotide sequence ID" value="XM_052897647.1"/>
</dbReference>
<dbReference type="GeneID" id="113522683"/>
<organism evidence="2 3">
    <name type="scientific">Galleria mellonella</name>
    <name type="common">Greater wax moth</name>
    <dbReference type="NCBI Taxonomy" id="7137"/>
    <lineage>
        <taxon>Eukaryota</taxon>
        <taxon>Metazoa</taxon>
        <taxon>Ecdysozoa</taxon>
        <taxon>Arthropoda</taxon>
        <taxon>Hexapoda</taxon>
        <taxon>Insecta</taxon>
        <taxon>Pterygota</taxon>
        <taxon>Neoptera</taxon>
        <taxon>Endopterygota</taxon>
        <taxon>Lepidoptera</taxon>
        <taxon>Glossata</taxon>
        <taxon>Ditrysia</taxon>
        <taxon>Pyraloidea</taxon>
        <taxon>Pyralidae</taxon>
        <taxon>Galleriinae</taxon>
        <taxon>Galleria</taxon>
    </lineage>
</organism>
<proteinExistence type="predicted"/>
<dbReference type="Gene3D" id="3.15.10.30">
    <property type="entry name" value="Haemolymph juvenile hormone binding protein"/>
    <property type="match status" value="1"/>
</dbReference>
<evidence type="ECO:0000313" key="2">
    <source>
        <dbReference type="Proteomes" id="UP001652740"/>
    </source>
</evidence>
<dbReference type="PANTHER" id="PTHR11008:SF9">
    <property type="entry name" value="PROTEIN TAKEOUT-LIKE PROTEIN"/>
    <property type="match status" value="1"/>
</dbReference>
<evidence type="ECO:0000256" key="1">
    <source>
        <dbReference type="SAM" id="SignalP"/>
    </source>
</evidence>
<keyword evidence="2" id="KW-1185">Reference proteome</keyword>
<feature type="chain" id="PRO_5047118582" evidence="1">
    <location>
        <begin position="21"/>
        <end position="266"/>
    </location>
</feature>
<feature type="signal peptide" evidence="1">
    <location>
        <begin position="1"/>
        <end position="20"/>
    </location>
</feature>
<gene>
    <name evidence="3" type="primary">LOC113522683</name>
</gene>
<name>A0ABM3MQG5_GALME</name>
<dbReference type="SMART" id="SM00700">
    <property type="entry name" value="JHBP"/>
    <property type="match status" value="1"/>
</dbReference>